<keyword evidence="1 5" id="KW-0645">Protease</keyword>
<evidence type="ECO:0000259" key="6">
    <source>
        <dbReference type="PROSITE" id="PS50240"/>
    </source>
</evidence>
<dbReference type="CDD" id="cd00190">
    <property type="entry name" value="Tryp_SPc"/>
    <property type="match status" value="1"/>
</dbReference>
<dbReference type="InterPro" id="IPR043504">
    <property type="entry name" value="Peptidase_S1_PA_chymotrypsin"/>
</dbReference>
<dbReference type="Proteomes" id="UP000828390">
    <property type="component" value="Unassembled WGS sequence"/>
</dbReference>
<dbReference type="InterPro" id="IPR018114">
    <property type="entry name" value="TRYPSIN_HIS"/>
</dbReference>
<dbReference type="FunFam" id="2.40.10.10:FF:000003">
    <property type="entry name" value="Transmembrane serine protease 3"/>
    <property type="match status" value="1"/>
</dbReference>
<dbReference type="PANTHER" id="PTHR24252">
    <property type="entry name" value="ACROSIN-RELATED"/>
    <property type="match status" value="1"/>
</dbReference>
<evidence type="ECO:0000256" key="4">
    <source>
        <dbReference type="ARBA" id="ARBA00023157"/>
    </source>
</evidence>
<dbReference type="InterPro" id="IPR001314">
    <property type="entry name" value="Peptidase_S1A"/>
</dbReference>
<dbReference type="SMART" id="SM00020">
    <property type="entry name" value="Tryp_SPc"/>
    <property type="match status" value="1"/>
</dbReference>
<dbReference type="InterPro" id="IPR001254">
    <property type="entry name" value="Trypsin_dom"/>
</dbReference>
<evidence type="ECO:0000256" key="3">
    <source>
        <dbReference type="ARBA" id="ARBA00022825"/>
    </source>
</evidence>
<sequence length="278" mass="30303">MVTEALASVDTVTARWTRVSSALLPGPLAAYPTFFRTSQSRIVGGTEAKPHTWPWQASLQKSDKFHFCGGSLIAAQWVLTAAHCVEGVTSVARVVLGEHNREITDPGREQVFKASVFSHPEYNKGVAIPHDIALLKLSAPAILGHHVFPACVPQIGREYNTSRGDECWISGWGDTKDTGDETKLNELRVNITANDVCRKMWGDYILESQICVGLGDIGACNGDSGGPLSCVRKGETSWELAGATSWGYNGCRQANKPNVYTRVSSFRPWILATIRKNS</sequence>
<keyword evidence="4" id="KW-1015">Disulfide bond</keyword>
<evidence type="ECO:0000256" key="5">
    <source>
        <dbReference type="RuleBase" id="RU363034"/>
    </source>
</evidence>
<comment type="caution">
    <text evidence="7">The sequence shown here is derived from an EMBL/GenBank/DDBJ whole genome shotgun (WGS) entry which is preliminary data.</text>
</comment>
<protein>
    <recommendedName>
        <fullName evidence="6">Peptidase S1 domain-containing protein</fullName>
    </recommendedName>
</protein>
<dbReference type="PRINTS" id="PR00722">
    <property type="entry name" value="CHYMOTRYPSIN"/>
</dbReference>
<dbReference type="GO" id="GO:0004252">
    <property type="term" value="F:serine-type endopeptidase activity"/>
    <property type="evidence" value="ECO:0007669"/>
    <property type="project" value="InterPro"/>
</dbReference>
<accession>A0A9D4LMB9</accession>
<dbReference type="PROSITE" id="PS00135">
    <property type="entry name" value="TRYPSIN_SER"/>
    <property type="match status" value="1"/>
</dbReference>
<dbReference type="InterPro" id="IPR033116">
    <property type="entry name" value="TRYPSIN_SER"/>
</dbReference>
<evidence type="ECO:0000313" key="8">
    <source>
        <dbReference type="Proteomes" id="UP000828390"/>
    </source>
</evidence>
<keyword evidence="8" id="KW-1185">Reference proteome</keyword>
<name>A0A9D4LMB9_DREPO</name>
<dbReference type="AlphaFoldDB" id="A0A9D4LMB9"/>
<dbReference type="PANTHER" id="PTHR24252:SF7">
    <property type="entry name" value="HYALIN"/>
    <property type="match status" value="1"/>
</dbReference>
<organism evidence="7 8">
    <name type="scientific">Dreissena polymorpha</name>
    <name type="common">Zebra mussel</name>
    <name type="synonym">Mytilus polymorpha</name>
    <dbReference type="NCBI Taxonomy" id="45954"/>
    <lineage>
        <taxon>Eukaryota</taxon>
        <taxon>Metazoa</taxon>
        <taxon>Spiralia</taxon>
        <taxon>Lophotrochozoa</taxon>
        <taxon>Mollusca</taxon>
        <taxon>Bivalvia</taxon>
        <taxon>Autobranchia</taxon>
        <taxon>Heteroconchia</taxon>
        <taxon>Euheterodonta</taxon>
        <taxon>Imparidentia</taxon>
        <taxon>Neoheterodontei</taxon>
        <taxon>Myida</taxon>
        <taxon>Dreissenoidea</taxon>
        <taxon>Dreissenidae</taxon>
        <taxon>Dreissena</taxon>
    </lineage>
</organism>
<dbReference type="PROSITE" id="PS00134">
    <property type="entry name" value="TRYPSIN_HIS"/>
    <property type="match status" value="1"/>
</dbReference>
<dbReference type="PROSITE" id="PS50240">
    <property type="entry name" value="TRYPSIN_DOM"/>
    <property type="match status" value="1"/>
</dbReference>
<dbReference type="EMBL" id="JAIWYP010000002">
    <property type="protein sequence ID" value="KAH3860650.1"/>
    <property type="molecule type" value="Genomic_DNA"/>
</dbReference>
<dbReference type="GO" id="GO:0006508">
    <property type="term" value="P:proteolysis"/>
    <property type="evidence" value="ECO:0007669"/>
    <property type="project" value="UniProtKB-KW"/>
</dbReference>
<dbReference type="Pfam" id="PF00089">
    <property type="entry name" value="Trypsin"/>
    <property type="match status" value="1"/>
</dbReference>
<evidence type="ECO:0000256" key="1">
    <source>
        <dbReference type="ARBA" id="ARBA00022670"/>
    </source>
</evidence>
<reference evidence="7" key="1">
    <citation type="journal article" date="2019" name="bioRxiv">
        <title>The Genome of the Zebra Mussel, Dreissena polymorpha: A Resource for Invasive Species Research.</title>
        <authorList>
            <person name="McCartney M.A."/>
            <person name="Auch B."/>
            <person name="Kono T."/>
            <person name="Mallez S."/>
            <person name="Zhang Y."/>
            <person name="Obille A."/>
            <person name="Becker A."/>
            <person name="Abrahante J.E."/>
            <person name="Garbe J."/>
            <person name="Badalamenti J.P."/>
            <person name="Herman A."/>
            <person name="Mangelson H."/>
            <person name="Liachko I."/>
            <person name="Sullivan S."/>
            <person name="Sone E.D."/>
            <person name="Koren S."/>
            <person name="Silverstein K.A.T."/>
            <person name="Beckman K.B."/>
            <person name="Gohl D.M."/>
        </authorList>
    </citation>
    <scope>NUCLEOTIDE SEQUENCE</scope>
    <source>
        <strain evidence="7">Duluth1</strain>
        <tissue evidence="7">Whole animal</tissue>
    </source>
</reference>
<keyword evidence="2 5" id="KW-0378">Hydrolase</keyword>
<feature type="domain" description="Peptidase S1" evidence="6">
    <location>
        <begin position="42"/>
        <end position="275"/>
    </location>
</feature>
<evidence type="ECO:0000313" key="7">
    <source>
        <dbReference type="EMBL" id="KAH3860650.1"/>
    </source>
</evidence>
<keyword evidence="3 5" id="KW-0720">Serine protease</keyword>
<dbReference type="Gene3D" id="2.40.10.10">
    <property type="entry name" value="Trypsin-like serine proteases"/>
    <property type="match status" value="1"/>
</dbReference>
<gene>
    <name evidence="7" type="ORF">DPMN_023560</name>
</gene>
<reference evidence="7" key="2">
    <citation type="submission" date="2020-11" db="EMBL/GenBank/DDBJ databases">
        <authorList>
            <person name="McCartney M.A."/>
            <person name="Auch B."/>
            <person name="Kono T."/>
            <person name="Mallez S."/>
            <person name="Becker A."/>
            <person name="Gohl D.M."/>
            <person name="Silverstein K.A.T."/>
            <person name="Koren S."/>
            <person name="Bechman K.B."/>
            <person name="Herman A."/>
            <person name="Abrahante J.E."/>
            <person name="Garbe J."/>
        </authorList>
    </citation>
    <scope>NUCLEOTIDE SEQUENCE</scope>
    <source>
        <strain evidence="7">Duluth1</strain>
        <tissue evidence="7">Whole animal</tissue>
    </source>
</reference>
<dbReference type="InterPro" id="IPR009003">
    <property type="entry name" value="Peptidase_S1_PA"/>
</dbReference>
<dbReference type="SUPFAM" id="SSF50494">
    <property type="entry name" value="Trypsin-like serine proteases"/>
    <property type="match status" value="1"/>
</dbReference>
<proteinExistence type="predicted"/>
<evidence type="ECO:0000256" key="2">
    <source>
        <dbReference type="ARBA" id="ARBA00022801"/>
    </source>
</evidence>